<name>D3BQV2_HETP5</name>
<evidence type="ECO:0000256" key="2">
    <source>
        <dbReference type="ARBA" id="ARBA00022741"/>
    </source>
</evidence>
<dbReference type="STRING" id="670386.D3BQV2"/>
<dbReference type="PANTHER" id="PTHR47981:SF20">
    <property type="entry name" value="RAS-RELATED PROTEIN RAB-7A"/>
    <property type="match status" value="1"/>
</dbReference>
<dbReference type="SMART" id="SM00173">
    <property type="entry name" value="RAS"/>
    <property type="match status" value="1"/>
</dbReference>
<gene>
    <name evidence="5" type="primary">racJ</name>
    <name evidence="5" type="ORF">PPL_10290</name>
</gene>
<dbReference type="GO" id="GO:0003924">
    <property type="term" value="F:GTPase activity"/>
    <property type="evidence" value="ECO:0007669"/>
    <property type="project" value="InterPro"/>
</dbReference>
<comment type="caution">
    <text evidence="5">The sequence shown here is derived from an EMBL/GenBank/DDBJ whole genome shotgun (WGS) entry which is preliminary data.</text>
</comment>
<dbReference type="PANTHER" id="PTHR47981">
    <property type="entry name" value="RAB FAMILY"/>
    <property type="match status" value="1"/>
</dbReference>
<evidence type="ECO:0000313" key="5">
    <source>
        <dbReference type="EMBL" id="EFA76522.1"/>
    </source>
</evidence>
<dbReference type="SMART" id="SM00174">
    <property type="entry name" value="RHO"/>
    <property type="match status" value="1"/>
</dbReference>
<evidence type="ECO:0000313" key="6">
    <source>
        <dbReference type="Proteomes" id="UP000001396"/>
    </source>
</evidence>
<dbReference type="PRINTS" id="PR00449">
    <property type="entry name" value="RASTRNSFRMNG"/>
</dbReference>
<dbReference type="NCBIfam" id="TIGR00231">
    <property type="entry name" value="small_GTP"/>
    <property type="match status" value="1"/>
</dbReference>
<dbReference type="FunFam" id="3.40.50.300:FF:001447">
    <property type="entry name" value="Ras-related protein Rab-1B"/>
    <property type="match status" value="1"/>
</dbReference>
<dbReference type="EMBL" id="ADBJ01000047">
    <property type="protein sequence ID" value="EFA76522.1"/>
    <property type="molecule type" value="Genomic_DNA"/>
</dbReference>
<dbReference type="SUPFAM" id="SSF52540">
    <property type="entry name" value="P-loop containing nucleoside triphosphate hydrolases"/>
    <property type="match status" value="1"/>
</dbReference>
<dbReference type="Gene3D" id="3.40.50.300">
    <property type="entry name" value="P-loop containing nucleotide triphosphate hydrolases"/>
    <property type="match status" value="1"/>
</dbReference>
<evidence type="ECO:0000256" key="4">
    <source>
        <dbReference type="SAM" id="MobiDB-lite"/>
    </source>
</evidence>
<dbReference type="PROSITE" id="PS51419">
    <property type="entry name" value="RAB"/>
    <property type="match status" value="1"/>
</dbReference>
<dbReference type="PROSITE" id="PS51421">
    <property type="entry name" value="RAS"/>
    <property type="match status" value="1"/>
</dbReference>
<dbReference type="OMA" id="MERSICK"/>
<dbReference type="Pfam" id="PF00071">
    <property type="entry name" value="Ras"/>
    <property type="match status" value="1"/>
</dbReference>
<accession>D3BQV2</accession>
<evidence type="ECO:0000256" key="3">
    <source>
        <dbReference type="ARBA" id="ARBA00023134"/>
    </source>
</evidence>
<keyword evidence="6" id="KW-1185">Reference proteome</keyword>
<protein>
    <submittedName>
        <fullName evidence="5">Rho GTPase</fullName>
    </submittedName>
</protein>
<dbReference type="InParanoid" id="D3BQV2"/>
<proteinExistence type="inferred from homology"/>
<dbReference type="InterPro" id="IPR027417">
    <property type="entry name" value="P-loop_NTPase"/>
</dbReference>
<dbReference type="GO" id="GO:0005525">
    <property type="term" value="F:GTP binding"/>
    <property type="evidence" value="ECO:0007669"/>
    <property type="project" value="UniProtKB-KW"/>
</dbReference>
<dbReference type="Proteomes" id="UP000001396">
    <property type="component" value="Unassembled WGS sequence"/>
</dbReference>
<keyword evidence="3" id="KW-0342">GTP-binding</keyword>
<dbReference type="InterPro" id="IPR001806">
    <property type="entry name" value="Small_GTPase"/>
</dbReference>
<dbReference type="AlphaFoldDB" id="D3BQV2"/>
<dbReference type="GeneID" id="31365761"/>
<sequence length="219" mass="25169">MERSICKIIVMGEEKVGKTSLLNLYVKNQTLSKMYKQTVGAEFLSSVKSVSGLKLTAQLWDIAGRQTFRQITFTNLYKGADALVLVFDLTDLKSFENLDGWLEEFKLSVCTQYIKNDLGDSRFVRLPMMLIGNKCDLVDKRVVTREAVEQWCQSKSKLSIEYFEMSAMFRETVTGPFDSYLLPAIVEYQNRHHQLEELPQSPRLRSIPSAKDNKKGQIY</sequence>
<evidence type="ECO:0000256" key="1">
    <source>
        <dbReference type="ARBA" id="ARBA00006270"/>
    </source>
</evidence>
<comment type="similarity">
    <text evidence="1">Belongs to the small GTPase superfamily. Rab family.</text>
</comment>
<feature type="region of interest" description="Disordered" evidence="4">
    <location>
        <begin position="199"/>
        <end position="219"/>
    </location>
</feature>
<organism evidence="5 6">
    <name type="scientific">Heterostelium pallidum (strain ATCC 26659 / Pp 5 / PN500)</name>
    <name type="common">Cellular slime mold</name>
    <name type="synonym">Polysphondylium pallidum</name>
    <dbReference type="NCBI Taxonomy" id="670386"/>
    <lineage>
        <taxon>Eukaryota</taxon>
        <taxon>Amoebozoa</taxon>
        <taxon>Evosea</taxon>
        <taxon>Eumycetozoa</taxon>
        <taxon>Dictyostelia</taxon>
        <taxon>Acytosteliales</taxon>
        <taxon>Acytosteliaceae</taxon>
        <taxon>Heterostelium</taxon>
    </lineage>
</organism>
<keyword evidence="2" id="KW-0547">Nucleotide-binding</keyword>
<dbReference type="RefSeq" id="XP_020428654.1">
    <property type="nucleotide sequence ID" value="XM_020581069.1"/>
</dbReference>
<reference evidence="5 6" key="1">
    <citation type="journal article" date="2011" name="Genome Res.">
        <title>Phylogeny-wide analysis of social amoeba genomes highlights ancient origins for complex intercellular communication.</title>
        <authorList>
            <person name="Heidel A.J."/>
            <person name="Lawal H.M."/>
            <person name="Felder M."/>
            <person name="Schilde C."/>
            <person name="Helps N.R."/>
            <person name="Tunggal B."/>
            <person name="Rivero F."/>
            <person name="John U."/>
            <person name="Schleicher M."/>
            <person name="Eichinger L."/>
            <person name="Platzer M."/>
            <person name="Noegel A.A."/>
            <person name="Schaap P."/>
            <person name="Gloeckner G."/>
        </authorList>
    </citation>
    <scope>NUCLEOTIDE SEQUENCE [LARGE SCALE GENOMIC DNA]</scope>
    <source>
        <strain evidence="6">ATCC 26659 / Pp 5 / PN500</strain>
    </source>
</reference>
<dbReference type="InterPro" id="IPR005225">
    <property type="entry name" value="Small_GTP-bd"/>
</dbReference>
<dbReference type="SMART" id="SM00175">
    <property type="entry name" value="RAB"/>
    <property type="match status" value="1"/>
</dbReference>